<dbReference type="AlphaFoldDB" id="A0A8J6B9U3"/>
<reference evidence="4" key="1">
    <citation type="submission" date="2021-05" db="EMBL/GenBank/DDBJ databases">
        <title>A free-living protist that lacks canonical eukaryotic 1 DNA replication and segregation systems.</title>
        <authorList>
            <person name="Salas-Leiva D.E."/>
            <person name="Tromer E.C."/>
            <person name="Curtis B.A."/>
            <person name="Jerlstrom-Hultqvist J."/>
            <person name="Kolisko M."/>
            <person name="Yi Z."/>
            <person name="Salas-Leiva J.S."/>
            <person name="Gallot-Lavallee L."/>
            <person name="Kops G.J.P.L."/>
            <person name="Archibald J.M."/>
            <person name="Simpson A.G.B."/>
            <person name="Roger A.J."/>
        </authorList>
    </citation>
    <scope>NUCLEOTIDE SEQUENCE</scope>
    <source>
        <strain evidence="4">BICM</strain>
    </source>
</reference>
<evidence type="ECO:0000256" key="1">
    <source>
        <dbReference type="SAM" id="Coils"/>
    </source>
</evidence>
<feature type="domain" description="Lebercilin" evidence="3">
    <location>
        <begin position="95"/>
        <end position="283"/>
    </location>
</feature>
<evidence type="ECO:0000256" key="2">
    <source>
        <dbReference type="SAM" id="MobiDB-lite"/>
    </source>
</evidence>
<name>A0A8J6B9U3_9EUKA</name>
<feature type="region of interest" description="Disordered" evidence="2">
    <location>
        <begin position="46"/>
        <end position="69"/>
    </location>
</feature>
<organism evidence="4 5">
    <name type="scientific">Carpediemonas membranifera</name>
    <dbReference type="NCBI Taxonomy" id="201153"/>
    <lineage>
        <taxon>Eukaryota</taxon>
        <taxon>Metamonada</taxon>
        <taxon>Carpediemonas-like organisms</taxon>
        <taxon>Carpediemonas</taxon>
    </lineage>
</organism>
<protein>
    <submittedName>
        <fullName evidence="4">Lebercilin</fullName>
    </submittedName>
</protein>
<gene>
    <name evidence="4" type="ORF">J8273_5662</name>
</gene>
<accession>A0A8J6B9U3</accession>
<evidence type="ECO:0000259" key="3">
    <source>
        <dbReference type="Pfam" id="PF15619"/>
    </source>
</evidence>
<feature type="region of interest" description="Disordered" evidence="2">
    <location>
        <begin position="290"/>
        <end position="353"/>
    </location>
</feature>
<dbReference type="InterPro" id="IPR028933">
    <property type="entry name" value="Lebercilin_dom"/>
</dbReference>
<keyword evidence="1" id="KW-0175">Coiled coil</keyword>
<proteinExistence type="predicted"/>
<comment type="caution">
    <text evidence="4">The sequence shown here is derived from an EMBL/GenBank/DDBJ whole genome shotgun (WGS) entry which is preliminary data.</text>
</comment>
<dbReference type="OrthoDB" id="2123794at2759"/>
<evidence type="ECO:0000313" key="4">
    <source>
        <dbReference type="EMBL" id="KAG9392952.1"/>
    </source>
</evidence>
<feature type="coiled-coil region" evidence="1">
    <location>
        <begin position="100"/>
        <end position="169"/>
    </location>
</feature>
<feature type="compositionally biased region" description="Basic residues" evidence="2">
    <location>
        <begin position="293"/>
        <end position="302"/>
    </location>
</feature>
<keyword evidence="5" id="KW-1185">Reference proteome</keyword>
<sequence length="353" mass="39765">MTSDYDDDFEVDEISESENEQGGTNEASAELERLRSENLKLRTKVDHLTNQLKHKSDTESRPSSTRSMSSIWEKKMAIIRRDNARLSRQVQQYSVAAETITGLENKVKELRINMKKILDENKALKRVQREQEKALTRYDEQLAEPHQMVQAYQNEIRALKLSIRQQQSSRVDENAARKVKLAYAKVTEKYRGLQATLLQCTGTDSVEAATAALEKFSALSKEREEFRVERDKVSQRVKSLEHSKVSATKRLELQLKHAEQKIARLTEANAALQAHVKTATHLQEAAEFSPALKARRGGKGHSRSGSQTSPLTTVDKTEAKVRSPLAETSPAIASPAVKADDGEFEDDFEVDSD</sequence>
<dbReference type="Proteomes" id="UP000717585">
    <property type="component" value="Unassembled WGS sequence"/>
</dbReference>
<evidence type="ECO:0000313" key="5">
    <source>
        <dbReference type="Proteomes" id="UP000717585"/>
    </source>
</evidence>
<dbReference type="Pfam" id="PF15619">
    <property type="entry name" value="Lebercilin"/>
    <property type="match status" value="1"/>
</dbReference>
<feature type="compositionally biased region" description="Acidic residues" evidence="2">
    <location>
        <begin position="1"/>
        <end position="19"/>
    </location>
</feature>
<feature type="coiled-coil region" evidence="1">
    <location>
        <begin position="248"/>
        <end position="275"/>
    </location>
</feature>
<feature type="region of interest" description="Disordered" evidence="2">
    <location>
        <begin position="1"/>
        <end position="30"/>
    </location>
</feature>
<feature type="compositionally biased region" description="Acidic residues" evidence="2">
    <location>
        <begin position="342"/>
        <end position="353"/>
    </location>
</feature>
<dbReference type="EMBL" id="JAHDYR010000029">
    <property type="protein sequence ID" value="KAG9392952.1"/>
    <property type="molecule type" value="Genomic_DNA"/>
</dbReference>